<accession>A0A6N7IM99</accession>
<dbReference type="InterPro" id="IPR016163">
    <property type="entry name" value="Ald_DH_C"/>
</dbReference>
<dbReference type="InterPro" id="IPR016162">
    <property type="entry name" value="Ald_DH_N"/>
</dbReference>
<dbReference type="PANTHER" id="PTHR42991">
    <property type="entry name" value="ALDEHYDE DEHYDROGENASE"/>
    <property type="match status" value="1"/>
</dbReference>
<dbReference type="PANTHER" id="PTHR42991:SF1">
    <property type="entry name" value="ALDEHYDE DEHYDROGENASE"/>
    <property type="match status" value="1"/>
</dbReference>
<dbReference type="InterPro" id="IPR051020">
    <property type="entry name" value="ALDH-related_metabolic_enz"/>
</dbReference>
<evidence type="ECO:0000256" key="2">
    <source>
        <dbReference type="ARBA" id="ARBA00023002"/>
    </source>
</evidence>
<evidence type="ECO:0000256" key="1">
    <source>
        <dbReference type="ARBA" id="ARBA00009986"/>
    </source>
</evidence>
<gene>
    <name evidence="4" type="ORF">GFC01_00555</name>
</gene>
<comment type="caution">
    <text evidence="4">The sequence shown here is derived from an EMBL/GenBank/DDBJ whole genome shotgun (WGS) entry which is preliminary data.</text>
</comment>
<dbReference type="Gene3D" id="3.40.309.10">
    <property type="entry name" value="Aldehyde Dehydrogenase, Chain A, domain 2"/>
    <property type="match status" value="1"/>
</dbReference>
<dbReference type="Gene3D" id="3.40.605.10">
    <property type="entry name" value="Aldehyde Dehydrogenase, Chain A, domain 1"/>
    <property type="match status" value="1"/>
</dbReference>
<dbReference type="OrthoDB" id="9762913at2"/>
<feature type="domain" description="Aldehyde dehydrogenase" evidence="3">
    <location>
        <begin position="2"/>
        <end position="175"/>
    </location>
</feature>
<dbReference type="InterPro" id="IPR015590">
    <property type="entry name" value="Aldehyde_DH_dom"/>
</dbReference>
<reference evidence="4 5" key="1">
    <citation type="submission" date="2019-10" db="EMBL/GenBank/DDBJ databases">
        <title>Comparative genomics of sulfur disproportionating microorganisms.</title>
        <authorList>
            <person name="Ward L.M."/>
            <person name="Bertran E."/>
            <person name="Johnston D."/>
        </authorList>
    </citation>
    <scope>NUCLEOTIDE SEQUENCE [LARGE SCALE GENOMIC DNA]</scope>
    <source>
        <strain evidence="4 5">DSM 14055</strain>
    </source>
</reference>
<comment type="similarity">
    <text evidence="1">Belongs to the aldehyde dehydrogenase family.</text>
</comment>
<dbReference type="Pfam" id="PF00171">
    <property type="entry name" value="Aldedh"/>
    <property type="match status" value="1"/>
</dbReference>
<protein>
    <submittedName>
        <fullName evidence="4">Aldehyde dehydrogenase family protein</fullName>
    </submittedName>
</protein>
<organism evidence="4 5">
    <name type="scientific">Desulfofundulus thermobenzoicus</name>
    <dbReference type="NCBI Taxonomy" id="29376"/>
    <lineage>
        <taxon>Bacteria</taxon>
        <taxon>Bacillati</taxon>
        <taxon>Bacillota</taxon>
        <taxon>Clostridia</taxon>
        <taxon>Eubacteriales</taxon>
        <taxon>Peptococcaceae</taxon>
        <taxon>Desulfofundulus</taxon>
    </lineage>
</organism>
<dbReference type="EMBL" id="WHYR01000001">
    <property type="protein sequence ID" value="MQL50793.1"/>
    <property type="molecule type" value="Genomic_DNA"/>
</dbReference>
<sequence>MEPFCQLLVEKAEKLVVGDPTDLKTDVGPMISEDAARRAEQWVREAVERGATLLTGGRREGNLFYPTVLTGVQPDMKVVCEEIFAPVVSVMPYETFEQALEMANDSPYGLQAGVFTGSLDLAMLAARKLEVGGVIINDTSVYRADEMPYGGVKGSGVGREGPKYAISEMTETRIVVVTL</sequence>
<keyword evidence="5" id="KW-1185">Reference proteome</keyword>
<evidence type="ECO:0000313" key="5">
    <source>
        <dbReference type="Proteomes" id="UP000441717"/>
    </source>
</evidence>
<dbReference type="SUPFAM" id="SSF53720">
    <property type="entry name" value="ALDH-like"/>
    <property type="match status" value="1"/>
</dbReference>
<dbReference type="AlphaFoldDB" id="A0A6N7IM99"/>
<dbReference type="Proteomes" id="UP000441717">
    <property type="component" value="Unassembled WGS sequence"/>
</dbReference>
<name>A0A6N7IM99_9FIRM</name>
<proteinExistence type="inferred from homology"/>
<dbReference type="InterPro" id="IPR016161">
    <property type="entry name" value="Ald_DH/histidinol_DH"/>
</dbReference>
<dbReference type="RefSeq" id="WP_152944700.1">
    <property type="nucleotide sequence ID" value="NZ_WHYR01000001.1"/>
</dbReference>
<evidence type="ECO:0000259" key="3">
    <source>
        <dbReference type="Pfam" id="PF00171"/>
    </source>
</evidence>
<evidence type="ECO:0000313" key="4">
    <source>
        <dbReference type="EMBL" id="MQL50793.1"/>
    </source>
</evidence>
<dbReference type="GO" id="GO:0008911">
    <property type="term" value="F:lactaldehyde dehydrogenase (NAD+) activity"/>
    <property type="evidence" value="ECO:0007669"/>
    <property type="project" value="TreeGrafter"/>
</dbReference>
<keyword evidence="2" id="KW-0560">Oxidoreductase</keyword>